<protein>
    <submittedName>
        <fullName evidence="2">Caspase family protein</fullName>
    </submittedName>
</protein>
<evidence type="ECO:0000313" key="2">
    <source>
        <dbReference type="EMBL" id="MDN5214682.1"/>
    </source>
</evidence>
<dbReference type="Pfam" id="PF00656">
    <property type="entry name" value="Peptidase_C14"/>
    <property type="match status" value="1"/>
</dbReference>
<feature type="domain" description="Caspase family p20" evidence="1">
    <location>
        <begin position="48"/>
        <end position="129"/>
    </location>
</feature>
<proteinExistence type="predicted"/>
<dbReference type="PROSITE" id="PS50208">
    <property type="entry name" value="CASPASE_P20"/>
    <property type="match status" value="1"/>
</dbReference>
<accession>A0ABT8LCJ9</accession>
<dbReference type="PANTHER" id="PTHR22576:SF37">
    <property type="entry name" value="MUCOSA-ASSOCIATED LYMPHOID TISSUE LYMPHOMA TRANSLOCATION PROTEIN 1"/>
    <property type="match status" value="1"/>
</dbReference>
<dbReference type="Proteomes" id="UP001172083">
    <property type="component" value="Unassembled WGS sequence"/>
</dbReference>
<dbReference type="EMBL" id="JAUJEB010000005">
    <property type="protein sequence ID" value="MDN5214682.1"/>
    <property type="molecule type" value="Genomic_DNA"/>
</dbReference>
<dbReference type="Gene3D" id="3.40.50.1460">
    <property type="match status" value="1"/>
</dbReference>
<sequence>MKVTQFLSIIVLIFPILFGCTTKSLQQKVLEMAKNAKYDQNGLIKGNGKKYAILIGSSSFPGIKQLKGPSTEIKKISKLLADQCYSVISLVDEQATRSLVHQSIKQILKEMNPKDNNRLLFYFTGHGIKVDHELARLSKKVRQNLSGEYVLIPQQEDPQKPDITEVLSLEEIVGMMNSTRIYQKVIMIDACHGGHFASVDPLINPNIFTNFPLPDGLFILTSSKETVDDGQYGPLILEGLHGEADVNAQGNRDGFVSLWELTNYLHEKVNAKIKKNDDRVFASRYIFLGSGDVLLTKIKSQ</sequence>
<dbReference type="SUPFAM" id="SSF52129">
    <property type="entry name" value="Caspase-like"/>
    <property type="match status" value="1"/>
</dbReference>
<evidence type="ECO:0000259" key="1">
    <source>
        <dbReference type="PROSITE" id="PS50208"/>
    </source>
</evidence>
<organism evidence="2 3">
    <name type="scientific">Agaribacillus aureus</name>
    <dbReference type="NCBI Taxonomy" id="3051825"/>
    <lineage>
        <taxon>Bacteria</taxon>
        <taxon>Pseudomonadati</taxon>
        <taxon>Bacteroidota</taxon>
        <taxon>Cytophagia</taxon>
        <taxon>Cytophagales</taxon>
        <taxon>Splendidivirgaceae</taxon>
        <taxon>Agaribacillus</taxon>
    </lineage>
</organism>
<dbReference type="PANTHER" id="PTHR22576">
    <property type="entry name" value="MUCOSA ASSOCIATED LYMPHOID TISSUE LYMPHOMA TRANSLOCATION PROTEIN 1/PARACASPASE"/>
    <property type="match status" value="1"/>
</dbReference>
<keyword evidence="3" id="KW-1185">Reference proteome</keyword>
<dbReference type="PROSITE" id="PS51257">
    <property type="entry name" value="PROKAR_LIPOPROTEIN"/>
    <property type="match status" value="1"/>
</dbReference>
<gene>
    <name evidence="2" type="ORF">QQ020_21565</name>
</gene>
<comment type="caution">
    <text evidence="2">The sequence shown here is derived from an EMBL/GenBank/DDBJ whole genome shotgun (WGS) entry which is preliminary data.</text>
</comment>
<dbReference type="InterPro" id="IPR029030">
    <property type="entry name" value="Caspase-like_dom_sf"/>
</dbReference>
<evidence type="ECO:0000313" key="3">
    <source>
        <dbReference type="Proteomes" id="UP001172083"/>
    </source>
</evidence>
<dbReference type="InterPro" id="IPR052039">
    <property type="entry name" value="Caspase-related_regulators"/>
</dbReference>
<reference evidence="2" key="1">
    <citation type="submission" date="2023-06" db="EMBL/GenBank/DDBJ databases">
        <title>Genomic of Agaribacillus aureum.</title>
        <authorList>
            <person name="Wang G."/>
        </authorList>
    </citation>
    <scope>NUCLEOTIDE SEQUENCE</scope>
    <source>
        <strain evidence="2">BMA12</strain>
    </source>
</reference>
<dbReference type="InterPro" id="IPR001309">
    <property type="entry name" value="Pept_C14_p20"/>
</dbReference>
<name>A0ABT8LCJ9_9BACT</name>
<dbReference type="InterPro" id="IPR011600">
    <property type="entry name" value="Pept_C14_caspase"/>
</dbReference>
<dbReference type="RefSeq" id="WP_346760021.1">
    <property type="nucleotide sequence ID" value="NZ_JAUJEB010000005.1"/>
</dbReference>